<evidence type="ECO:0000313" key="19">
    <source>
        <dbReference type="Proteomes" id="UP000280726"/>
    </source>
</evidence>
<feature type="domain" description="Penicillin-binding protein transpeptidase" evidence="16">
    <location>
        <begin position="360"/>
        <end position="600"/>
    </location>
</feature>
<comment type="similarity">
    <text evidence="1">In the C-terminal section; belongs to the transpeptidase family.</text>
</comment>
<keyword evidence="9" id="KW-0573">Peptidoglycan synthesis</keyword>
<feature type="compositionally biased region" description="Acidic residues" evidence="14">
    <location>
        <begin position="726"/>
        <end position="765"/>
    </location>
</feature>
<dbReference type="RefSeq" id="WP_123915785.1">
    <property type="nucleotide sequence ID" value="NZ_RKRA01000001.1"/>
</dbReference>
<evidence type="ECO:0000256" key="11">
    <source>
        <dbReference type="ARBA" id="ARBA00023316"/>
    </source>
</evidence>
<dbReference type="SUPFAM" id="SSF56601">
    <property type="entry name" value="beta-lactamase/transpeptidase-like"/>
    <property type="match status" value="1"/>
</dbReference>
<evidence type="ECO:0000256" key="7">
    <source>
        <dbReference type="ARBA" id="ARBA00022801"/>
    </source>
</evidence>
<keyword evidence="4" id="KW-0645">Protease</keyword>
<dbReference type="InterPro" id="IPR001264">
    <property type="entry name" value="Glyco_trans_51"/>
</dbReference>
<evidence type="ECO:0000256" key="2">
    <source>
        <dbReference type="ARBA" id="ARBA00007739"/>
    </source>
</evidence>
<dbReference type="GO" id="GO:0006508">
    <property type="term" value="P:proteolysis"/>
    <property type="evidence" value="ECO:0007669"/>
    <property type="project" value="UniProtKB-KW"/>
</dbReference>
<feature type="region of interest" description="Disordered" evidence="14">
    <location>
        <begin position="651"/>
        <end position="806"/>
    </location>
</feature>
<dbReference type="GO" id="GO:0030288">
    <property type="term" value="C:outer membrane-bounded periplasmic space"/>
    <property type="evidence" value="ECO:0007669"/>
    <property type="project" value="TreeGrafter"/>
</dbReference>
<dbReference type="PANTHER" id="PTHR32282:SF34">
    <property type="entry name" value="PENICILLIN-BINDING PROTEIN 1A"/>
    <property type="match status" value="1"/>
</dbReference>
<keyword evidence="15" id="KW-0812">Transmembrane</keyword>
<accession>A0A3N4ZLU6</accession>
<dbReference type="EMBL" id="RKRA01000001">
    <property type="protein sequence ID" value="RPF26748.1"/>
    <property type="molecule type" value="Genomic_DNA"/>
</dbReference>
<comment type="caution">
    <text evidence="18">The sequence shown here is derived from an EMBL/GenBank/DDBJ whole genome shotgun (WGS) entry which is preliminary data.</text>
</comment>
<dbReference type="Gene3D" id="1.10.3810.10">
    <property type="entry name" value="Biosynthetic peptidoglycan transglycosylase-like"/>
    <property type="match status" value="1"/>
</dbReference>
<evidence type="ECO:0000259" key="17">
    <source>
        <dbReference type="Pfam" id="PF00912"/>
    </source>
</evidence>
<keyword evidence="19" id="KW-1185">Reference proteome</keyword>
<dbReference type="InterPro" id="IPR023346">
    <property type="entry name" value="Lysozyme-like_dom_sf"/>
</dbReference>
<protein>
    <submittedName>
        <fullName evidence="18">Membrane peptidoglycan carboxypeptidase</fullName>
    </submittedName>
</protein>
<feature type="region of interest" description="Disordered" evidence="14">
    <location>
        <begin position="1"/>
        <end position="30"/>
    </location>
</feature>
<dbReference type="GO" id="GO:0005509">
    <property type="term" value="F:calcium ion binding"/>
    <property type="evidence" value="ECO:0007669"/>
    <property type="project" value="InterPro"/>
</dbReference>
<keyword evidence="11" id="KW-0961">Cell wall biogenesis/degradation</keyword>
<keyword evidence="15" id="KW-0472">Membrane</keyword>
<keyword evidence="10" id="KW-0511">Multifunctional enzyme</keyword>
<evidence type="ECO:0000256" key="12">
    <source>
        <dbReference type="ARBA" id="ARBA00034000"/>
    </source>
</evidence>
<evidence type="ECO:0000256" key="9">
    <source>
        <dbReference type="ARBA" id="ARBA00022984"/>
    </source>
</evidence>
<comment type="similarity">
    <text evidence="2">In the N-terminal section; belongs to the glycosyltransferase 51 family.</text>
</comment>
<dbReference type="OrthoDB" id="9766909at2"/>
<dbReference type="InterPro" id="IPR012338">
    <property type="entry name" value="Beta-lactam/transpept-like"/>
</dbReference>
<evidence type="ECO:0000256" key="15">
    <source>
        <dbReference type="SAM" id="Phobius"/>
    </source>
</evidence>
<dbReference type="PANTHER" id="PTHR32282">
    <property type="entry name" value="BINDING PROTEIN TRANSPEPTIDASE, PUTATIVE-RELATED"/>
    <property type="match status" value="1"/>
</dbReference>
<evidence type="ECO:0000256" key="1">
    <source>
        <dbReference type="ARBA" id="ARBA00007090"/>
    </source>
</evidence>
<gene>
    <name evidence="18" type="ORF">EDD32_1198</name>
</gene>
<keyword evidence="3 18" id="KW-0121">Carboxypeptidase</keyword>
<feature type="transmembrane region" description="Helical" evidence="15">
    <location>
        <begin position="48"/>
        <end position="69"/>
    </location>
</feature>
<dbReference type="Pfam" id="PF00912">
    <property type="entry name" value="Transgly"/>
    <property type="match status" value="1"/>
</dbReference>
<feature type="domain" description="Glycosyl transferase family 51" evidence="17">
    <location>
        <begin position="95"/>
        <end position="266"/>
    </location>
</feature>
<keyword evidence="8" id="KW-0133">Cell shape</keyword>
<dbReference type="InterPro" id="IPR028974">
    <property type="entry name" value="TSP_type-3_rpt"/>
</dbReference>
<reference evidence="18 19" key="1">
    <citation type="submission" date="2018-11" db="EMBL/GenBank/DDBJ databases">
        <title>Sequencing the genomes of 1000 actinobacteria strains.</title>
        <authorList>
            <person name="Klenk H.-P."/>
        </authorList>
    </citation>
    <scope>NUCLEOTIDE SEQUENCE [LARGE SCALE GENOMIC DNA]</scope>
    <source>
        <strain evidence="18 19">DSM 14418</strain>
    </source>
</reference>
<name>A0A3N4ZLU6_9MICO</name>
<dbReference type="Pfam" id="PF00905">
    <property type="entry name" value="Transpeptidase"/>
    <property type="match status" value="1"/>
</dbReference>
<dbReference type="Gene3D" id="3.40.710.10">
    <property type="entry name" value="DD-peptidase/beta-lactamase superfamily"/>
    <property type="match status" value="1"/>
</dbReference>
<evidence type="ECO:0000313" key="18">
    <source>
        <dbReference type="EMBL" id="RPF26748.1"/>
    </source>
</evidence>
<sequence length="819" mass="86988">MARSSSNGRRATASGARRGRTAPAKKRFLDYPRSGKGPVGRWLPSWRVVLGAALTGAAVLIGLFAAAYAQTDVPEPDDFALAQSTTVYYADGETPMGSFAEVERASVPLDTLPEHVSGAVIASEDRGFYENNGVDPRGIARALWNNVRGLPTQGGSTLTQQYVERYYTGTTTSYLGKFKETILALKIDQSQTKDEILENYLNTIYFGRGAYGIEKAANAYFDKPAAELSAAESALIAGIIPAPSAWDPAVSPDRAQERWERVMDLMVQDGWITQEDRDAAQYPEAVAPSTENLFGGTNGYLLDMVRGELVNKAGMSEEEIETRGLSIVTTIDQRNQEAAVQAVDNLPDDRPANNQVALISIDPATGGIVALYGGPDFVERPLNNATQAVAQGGSTFKPFTLVAALESGMPLEEEFQSYSPMAIPGYDFEVSNFDRVDRGWIDVVEATENSVNTVYAQMNVEVGPEKTVDVATRAGLPEDTPGLVATPSNVLGPASPNPIDTATAYATFAAQGERHESHIVAEVRDGDGNTVFAGNTEGERVFDEQVMADATYAMQQVVSSGTGITASEIGRPAAGKTGSSNEYRSAWFSGFVPQLSTTVAMFQPGEDGTEEILTGFGGVEPISGGSFPTQIWRDYMMVATEGMEVLEFPARSEPVRPEPAPAPAPTTVAPTEEPTTEEPDSDGDGIPDSQDPDQMDSDGDGIPDSQDPDQMDSDGDGTPDSRDPDQMDSDGDGTPDSQDPDQMDSDGDGTPDSQDPDQMDSDGDGIPDSQDPTPNGEPEPTPTATLPGGSGDAPGQQPTEGPVDTAAARLEEWFAGQGS</sequence>
<dbReference type="SUPFAM" id="SSF103647">
    <property type="entry name" value="TSP type-3 repeat"/>
    <property type="match status" value="1"/>
</dbReference>
<evidence type="ECO:0000259" key="16">
    <source>
        <dbReference type="Pfam" id="PF00905"/>
    </source>
</evidence>
<evidence type="ECO:0000256" key="10">
    <source>
        <dbReference type="ARBA" id="ARBA00023268"/>
    </source>
</evidence>
<dbReference type="GO" id="GO:0008658">
    <property type="term" value="F:penicillin binding"/>
    <property type="evidence" value="ECO:0007669"/>
    <property type="project" value="InterPro"/>
</dbReference>
<feature type="compositionally biased region" description="Basic residues" evidence="14">
    <location>
        <begin position="17"/>
        <end position="26"/>
    </location>
</feature>
<dbReference type="AlphaFoldDB" id="A0A3N4ZLU6"/>
<dbReference type="SUPFAM" id="SSF53955">
    <property type="entry name" value="Lysozyme-like"/>
    <property type="match status" value="1"/>
</dbReference>
<evidence type="ECO:0000256" key="4">
    <source>
        <dbReference type="ARBA" id="ARBA00022670"/>
    </source>
</evidence>
<dbReference type="GO" id="GO:0071555">
    <property type="term" value="P:cell wall organization"/>
    <property type="evidence" value="ECO:0007669"/>
    <property type="project" value="UniProtKB-KW"/>
</dbReference>
<dbReference type="InterPro" id="IPR001460">
    <property type="entry name" value="PCN-bd_Tpept"/>
</dbReference>
<dbReference type="GO" id="GO:0008360">
    <property type="term" value="P:regulation of cell shape"/>
    <property type="evidence" value="ECO:0007669"/>
    <property type="project" value="UniProtKB-KW"/>
</dbReference>
<evidence type="ECO:0000256" key="3">
    <source>
        <dbReference type="ARBA" id="ARBA00022645"/>
    </source>
</evidence>
<evidence type="ECO:0000256" key="6">
    <source>
        <dbReference type="ARBA" id="ARBA00022679"/>
    </source>
</evidence>
<dbReference type="GO" id="GO:0009002">
    <property type="term" value="F:serine-type D-Ala-D-Ala carboxypeptidase activity"/>
    <property type="evidence" value="ECO:0007669"/>
    <property type="project" value="UniProtKB-EC"/>
</dbReference>
<dbReference type="Gene3D" id="4.10.1080.10">
    <property type="entry name" value="TSP type-3 repeat"/>
    <property type="match status" value="1"/>
</dbReference>
<dbReference type="FunFam" id="1.10.3810.10:FF:000001">
    <property type="entry name" value="Penicillin-binding protein 1A"/>
    <property type="match status" value="1"/>
</dbReference>
<organism evidence="18 19">
    <name type="scientific">Georgenia muralis</name>
    <dbReference type="NCBI Taxonomy" id="154117"/>
    <lineage>
        <taxon>Bacteria</taxon>
        <taxon>Bacillati</taxon>
        <taxon>Actinomycetota</taxon>
        <taxon>Actinomycetes</taxon>
        <taxon>Micrococcales</taxon>
        <taxon>Bogoriellaceae</taxon>
        <taxon>Georgenia</taxon>
    </lineage>
</organism>
<keyword evidence="7" id="KW-0378">Hydrolase</keyword>
<keyword evidence="5" id="KW-0328">Glycosyltransferase</keyword>
<keyword evidence="6" id="KW-0808">Transferase</keyword>
<dbReference type="InterPro" id="IPR036950">
    <property type="entry name" value="PBP_transglycosylase"/>
</dbReference>
<comment type="catalytic activity">
    <reaction evidence="13">
        <text>[GlcNAc-(1-&gt;4)-Mur2Ac(oyl-L-Ala-gamma-D-Glu-L-Lys-D-Ala-D-Ala)](n)-di-trans,octa-cis-undecaprenyl diphosphate + beta-D-GlcNAc-(1-&gt;4)-Mur2Ac(oyl-L-Ala-gamma-D-Glu-L-Lys-D-Ala-D-Ala)-di-trans,octa-cis-undecaprenyl diphosphate = [GlcNAc-(1-&gt;4)-Mur2Ac(oyl-L-Ala-gamma-D-Glu-L-Lys-D-Ala-D-Ala)](n+1)-di-trans,octa-cis-undecaprenyl diphosphate + di-trans,octa-cis-undecaprenyl diphosphate + H(+)</text>
        <dbReference type="Rhea" id="RHEA:23708"/>
        <dbReference type="Rhea" id="RHEA-COMP:9602"/>
        <dbReference type="Rhea" id="RHEA-COMP:9603"/>
        <dbReference type="ChEBI" id="CHEBI:15378"/>
        <dbReference type="ChEBI" id="CHEBI:58405"/>
        <dbReference type="ChEBI" id="CHEBI:60033"/>
        <dbReference type="ChEBI" id="CHEBI:78435"/>
        <dbReference type="EC" id="2.4.99.28"/>
    </reaction>
</comment>
<comment type="catalytic activity">
    <reaction evidence="12">
        <text>Preferential cleavage: (Ac)2-L-Lys-D-Ala-|-D-Ala. Also transpeptidation of peptidyl-alanyl moieties that are N-acyl substituents of D-alanine.</text>
        <dbReference type="EC" id="3.4.16.4"/>
    </reaction>
</comment>
<evidence type="ECO:0000256" key="5">
    <source>
        <dbReference type="ARBA" id="ARBA00022676"/>
    </source>
</evidence>
<proteinExistence type="inferred from homology"/>
<dbReference type="Proteomes" id="UP000280726">
    <property type="component" value="Unassembled WGS sequence"/>
</dbReference>
<dbReference type="GO" id="GO:0009252">
    <property type="term" value="P:peptidoglycan biosynthetic process"/>
    <property type="evidence" value="ECO:0007669"/>
    <property type="project" value="UniProtKB-KW"/>
</dbReference>
<keyword evidence="15" id="KW-1133">Transmembrane helix</keyword>
<feature type="compositionally biased region" description="Low complexity" evidence="14">
    <location>
        <begin position="1"/>
        <end position="16"/>
    </location>
</feature>
<dbReference type="GO" id="GO:0008955">
    <property type="term" value="F:peptidoglycan glycosyltransferase activity"/>
    <property type="evidence" value="ECO:0007669"/>
    <property type="project" value="UniProtKB-EC"/>
</dbReference>
<evidence type="ECO:0000256" key="8">
    <source>
        <dbReference type="ARBA" id="ARBA00022960"/>
    </source>
</evidence>
<dbReference type="InterPro" id="IPR050396">
    <property type="entry name" value="Glycosyltr_51/Transpeptidase"/>
</dbReference>
<evidence type="ECO:0000256" key="14">
    <source>
        <dbReference type="SAM" id="MobiDB-lite"/>
    </source>
</evidence>
<feature type="compositionally biased region" description="Acidic residues" evidence="14">
    <location>
        <begin position="674"/>
        <end position="717"/>
    </location>
</feature>
<evidence type="ECO:0000256" key="13">
    <source>
        <dbReference type="ARBA" id="ARBA00049902"/>
    </source>
</evidence>